<dbReference type="PANTHER" id="PTHR36838">
    <property type="entry name" value="AUXIN EFFLUX CARRIER FAMILY PROTEIN"/>
    <property type="match status" value="1"/>
</dbReference>
<comment type="caution">
    <text evidence="9">The sequence shown here is derived from an EMBL/GenBank/DDBJ whole genome shotgun (WGS) entry which is preliminary data.</text>
</comment>
<dbReference type="Pfam" id="PF03547">
    <property type="entry name" value="Mem_trans"/>
    <property type="match status" value="1"/>
</dbReference>
<feature type="transmembrane region" description="Helical" evidence="8">
    <location>
        <begin position="282"/>
        <end position="302"/>
    </location>
</feature>
<dbReference type="InterPro" id="IPR004776">
    <property type="entry name" value="Mem_transp_PIN-like"/>
</dbReference>
<feature type="transmembrane region" description="Helical" evidence="8">
    <location>
        <begin position="222"/>
        <end position="245"/>
    </location>
</feature>
<dbReference type="InterPro" id="IPR038770">
    <property type="entry name" value="Na+/solute_symporter_sf"/>
</dbReference>
<name>A0ABW2A0X0_9GAMM</name>
<keyword evidence="6 8" id="KW-1133">Transmembrane helix</keyword>
<comment type="similarity">
    <text evidence="2">Belongs to the auxin efflux carrier (TC 2.A.69) family.</text>
</comment>
<dbReference type="Gene3D" id="1.20.1530.20">
    <property type="match status" value="1"/>
</dbReference>
<feature type="transmembrane region" description="Helical" evidence="8">
    <location>
        <begin position="166"/>
        <end position="187"/>
    </location>
</feature>
<dbReference type="PANTHER" id="PTHR36838:SF4">
    <property type="entry name" value="AUXIN EFFLUX CARRIER FAMILY PROTEIN"/>
    <property type="match status" value="1"/>
</dbReference>
<evidence type="ECO:0000256" key="4">
    <source>
        <dbReference type="ARBA" id="ARBA00022475"/>
    </source>
</evidence>
<gene>
    <name evidence="9" type="ORF">ACFQDL_12965</name>
</gene>
<evidence type="ECO:0000256" key="5">
    <source>
        <dbReference type="ARBA" id="ARBA00022692"/>
    </source>
</evidence>
<evidence type="ECO:0000256" key="1">
    <source>
        <dbReference type="ARBA" id="ARBA00004651"/>
    </source>
</evidence>
<dbReference type="Proteomes" id="UP001596422">
    <property type="component" value="Unassembled WGS sequence"/>
</dbReference>
<dbReference type="RefSeq" id="WP_379909382.1">
    <property type="nucleotide sequence ID" value="NZ_JBHSWE010000001.1"/>
</dbReference>
<feature type="transmembrane region" description="Helical" evidence="8">
    <location>
        <begin position="122"/>
        <end position="146"/>
    </location>
</feature>
<keyword evidence="4" id="KW-1003">Cell membrane</keyword>
<evidence type="ECO:0000256" key="8">
    <source>
        <dbReference type="SAM" id="Phobius"/>
    </source>
</evidence>
<feature type="transmembrane region" description="Helical" evidence="8">
    <location>
        <begin position="31"/>
        <end position="50"/>
    </location>
</feature>
<keyword evidence="5 8" id="KW-0812">Transmembrane</keyword>
<proteinExistence type="inferred from homology"/>
<protein>
    <submittedName>
        <fullName evidence="9">AEC family transporter</fullName>
    </submittedName>
</protein>
<accession>A0ABW2A0X0</accession>
<dbReference type="EMBL" id="JBHSWE010000001">
    <property type="protein sequence ID" value="MFC6670874.1"/>
    <property type="molecule type" value="Genomic_DNA"/>
</dbReference>
<keyword evidence="10" id="KW-1185">Reference proteome</keyword>
<evidence type="ECO:0000313" key="9">
    <source>
        <dbReference type="EMBL" id="MFC6670874.1"/>
    </source>
</evidence>
<evidence type="ECO:0000313" key="10">
    <source>
        <dbReference type="Proteomes" id="UP001596422"/>
    </source>
</evidence>
<organism evidence="9 10">
    <name type="scientific">Marinobacterium aestuariivivens</name>
    <dbReference type="NCBI Taxonomy" id="1698799"/>
    <lineage>
        <taxon>Bacteria</taxon>
        <taxon>Pseudomonadati</taxon>
        <taxon>Pseudomonadota</taxon>
        <taxon>Gammaproteobacteria</taxon>
        <taxon>Oceanospirillales</taxon>
        <taxon>Oceanospirillaceae</taxon>
        <taxon>Marinobacterium</taxon>
    </lineage>
</organism>
<sequence length="304" mass="31708">MIAMLGMLWPVFALLILGVLARRFDFPGEAFWPLAEKATYFVLFPVLLVSRLSQADISGVSVGGIGAAVLLLLLVGTALCYLVRPLLRLAGPSFTSLYQGGMRFNTYVGLATVAAVHGDRGLAISAVIIAFMIPLLNVLCVLVLSFHAGGTVGPGSLLRNLLRNPLILACLLGMLLNYSGFGMPLPLRPVAELLGQMALPLGLLAVGAGLSLRALRSAGPALVAASTIKLLLFPLLALGLVWLLALDPLSGALLVLFATMPTASSAYILARQLGGDAPMMAAIITGQTLLSVLTIPLMLGWLSG</sequence>
<evidence type="ECO:0000256" key="6">
    <source>
        <dbReference type="ARBA" id="ARBA00022989"/>
    </source>
</evidence>
<comment type="subcellular location">
    <subcellularLocation>
        <location evidence="1">Cell membrane</location>
        <topology evidence="1">Multi-pass membrane protein</topology>
    </subcellularLocation>
</comment>
<feature type="transmembrane region" description="Helical" evidence="8">
    <location>
        <begin position="251"/>
        <end position="270"/>
    </location>
</feature>
<evidence type="ECO:0000256" key="3">
    <source>
        <dbReference type="ARBA" id="ARBA00022448"/>
    </source>
</evidence>
<keyword evidence="7 8" id="KW-0472">Membrane</keyword>
<reference evidence="10" key="1">
    <citation type="journal article" date="2019" name="Int. J. Syst. Evol. Microbiol.">
        <title>The Global Catalogue of Microorganisms (GCM) 10K type strain sequencing project: providing services to taxonomists for standard genome sequencing and annotation.</title>
        <authorList>
            <consortium name="The Broad Institute Genomics Platform"/>
            <consortium name="The Broad Institute Genome Sequencing Center for Infectious Disease"/>
            <person name="Wu L."/>
            <person name="Ma J."/>
        </authorList>
    </citation>
    <scope>NUCLEOTIDE SEQUENCE [LARGE SCALE GENOMIC DNA]</scope>
    <source>
        <strain evidence="10">NBRC 111756</strain>
    </source>
</reference>
<evidence type="ECO:0000256" key="2">
    <source>
        <dbReference type="ARBA" id="ARBA00010145"/>
    </source>
</evidence>
<evidence type="ECO:0000256" key="7">
    <source>
        <dbReference type="ARBA" id="ARBA00023136"/>
    </source>
</evidence>
<feature type="transmembrane region" description="Helical" evidence="8">
    <location>
        <begin position="62"/>
        <end position="84"/>
    </location>
</feature>
<keyword evidence="3" id="KW-0813">Transport</keyword>
<feature type="transmembrane region" description="Helical" evidence="8">
    <location>
        <begin position="193"/>
        <end position="215"/>
    </location>
</feature>